<protein>
    <submittedName>
        <fullName evidence="1">Uncharacterized protein</fullName>
    </submittedName>
</protein>
<organism evidence="1 2">
    <name type="scientific">Galdieria partita</name>
    <dbReference type="NCBI Taxonomy" id="83374"/>
    <lineage>
        <taxon>Eukaryota</taxon>
        <taxon>Rhodophyta</taxon>
        <taxon>Bangiophyceae</taxon>
        <taxon>Galdieriales</taxon>
        <taxon>Galdieriaceae</taxon>
        <taxon>Galdieria</taxon>
    </lineage>
</organism>
<sequence length="303" mass="34754">MDHYCYSQDSFESNFPPLEFLLEEEQKCGLDSENLHNEQNVATSLQEDFVLETPPSKKAIQKHVLEISSPVTLSKIQCQSEEISRCNEGKYFIQKASSTISKKNVSLQTKSTKEHRTQVLLEQNRDSQSIFCRESSLKNITDIDDACSIHAIQEDDLNCKNVSEVEDKDENGEFYDVLQIAAFPGESRKDTVTRIGHEKLWELASNALLKGKKVIGDEIIYGREEWRKEKLTKLQLVELFGCRNGDSYSPSFNRKAHFLGGGDLSVKNKSDKKNWDKVKARHYPTNKYGHFPRKKLSRKKAKN</sequence>
<gene>
    <name evidence="1" type="ORF">GpartN1_g5432.t1</name>
</gene>
<evidence type="ECO:0000313" key="2">
    <source>
        <dbReference type="Proteomes" id="UP001061958"/>
    </source>
</evidence>
<name>A0A9C7PZW0_9RHOD</name>
<comment type="caution">
    <text evidence="1">The sequence shown here is derived from an EMBL/GenBank/DDBJ whole genome shotgun (WGS) entry which is preliminary data.</text>
</comment>
<reference evidence="1" key="2">
    <citation type="submission" date="2022-01" db="EMBL/GenBank/DDBJ databases">
        <authorList>
            <person name="Hirooka S."/>
            <person name="Miyagishima S.Y."/>
        </authorList>
    </citation>
    <scope>NUCLEOTIDE SEQUENCE</scope>
    <source>
        <strain evidence="1">NBRC 102759</strain>
    </source>
</reference>
<dbReference type="OrthoDB" id="10411918at2759"/>
<dbReference type="Proteomes" id="UP001061958">
    <property type="component" value="Unassembled WGS sequence"/>
</dbReference>
<accession>A0A9C7PZW0</accession>
<dbReference type="EMBL" id="BQMJ01000046">
    <property type="protein sequence ID" value="GJQ13641.1"/>
    <property type="molecule type" value="Genomic_DNA"/>
</dbReference>
<evidence type="ECO:0000313" key="1">
    <source>
        <dbReference type="EMBL" id="GJQ13641.1"/>
    </source>
</evidence>
<dbReference type="AlphaFoldDB" id="A0A9C7PZW0"/>
<keyword evidence="2" id="KW-1185">Reference proteome</keyword>
<reference evidence="1" key="1">
    <citation type="journal article" date="2022" name="Proc. Natl. Acad. Sci. U.S.A.">
        <title>Life cycle and functional genomics of the unicellular red alga Galdieria for elucidating algal and plant evolution and industrial use.</title>
        <authorList>
            <person name="Hirooka S."/>
            <person name="Itabashi T."/>
            <person name="Ichinose T.M."/>
            <person name="Onuma R."/>
            <person name="Fujiwara T."/>
            <person name="Yamashita S."/>
            <person name="Jong L.W."/>
            <person name="Tomita R."/>
            <person name="Iwane A.H."/>
            <person name="Miyagishima S.Y."/>
        </authorList>
    </citation>
    <scope>NUCLEOTIDE SEQUENCE</scope>
    <source>
        <strain evidence="1">NBRC 102759</strain>
    </source>
</reference>
<proteinExistence type="predicted"/>